<proteinExistence type="predicted"/>
<dbReference type="PANTHER" id="PTHR16198:SF2">
    <property type="entry name" value="INO80 COMPLEX SUBUNIT D"/>
    <property type="match status" value="1"/>
</dbReference>
<dbReference type="Proteomes" id="UP000095300">
    <property type="component" value="Unassembled WGS sequence"/>
</dbReference>
<dbReference type="OrthoDB" id="10038011at2759"/>
<dbReference type="EnsemblMetazoa" id="SCAU014276-RC">
    <property type="protein sequence ID" value="SCAU014276-PC"/>
    <property type="gene ID" value="SCAU014276"/>
</dbReference>
<dbReference type="PANTHER" id="PTHR16198">
    <property type="match status" value="1"/>
</dbReference>
<evidence type="ECO:0000313" key="6">
    <source>
        <dbReference type="Proteomes" id="UP000095300"/>
    </source>
</evidence>
<feature type="compositionally biased region" description="Polar residues" evidence="3">
    <location>
        <begin position="207"/>
        <end position="220"/>
    </location>
</feature>
<dbReference type="EnsemblMetazoa" id="SCAU014276-RD">
    <property type="protein sequence ID" value="SCAU014276-PD"/>
    <property type="gene ID" value="SCAU014276"/>
</dbReference>
<evidence type="ECO:0000256" key="1">
    <source>
        <dbReference type="ARBA" id="ARBA00004123"/>
    </source>
</evidence>
<feature type="compositionally biased region" description="Low complexity" evidence="3">
    <location>
        <begin position="475"/>
        <end position="495"/>
    </location>
</feature>
<keyword evidence="2" id="KW-0539">Nucleus</keyword>
<feature type="compositionally biased region" description="Low complexity" evidence="3">
    <location>
        <begin position="530"/>
        <end position="546"/>
    </location>
</feature>
<accession>A0A1I8Q681</accession>
<organism evidence="5 6">
    <name type="scientific">Stomoxys calcitrans</name>
    <name type="common">Stable fly</name>
    <name type="synonym">Conops calcitrans</name>
    <dbReference type="NCBI Taxonomy" id="35570"/>
    <lineage>
        <taxon>Eukaryota</taxon>
        <taxon>Metazoa</taxon>
        <taxon>Ecdysozoa</taxon>
        <taxon>Arthropoda</taxon>
        <taxon>Hexapoda</taxon>
        <taxon>Insecta</taxon>
        <taxon>Pterygota</taxon>
        <taxon>Neoptera</taxon>
        <taxon>Endopterygota</taxon>
        <taxon>Diptera</taxon>
        <taxon>Brachycera</taxon>
        <taxon>Muscomorpha</taxon>
        <taxon>Muscoidea</taxon>
        <taxon>Muscidae</taxon>
        <taxon>Stomoxys</taxon>
    </lineage>
</organism>
<sequence length="1216" mass="130628">MSCQQASRFIAANNSTALNVSNNLNVTNGITRIVAAEDPYVFTESVPNTPPVLFNAQKSRPRLNELIGGTTSATISYANIVQPQVQQQQKITTTTTPQTNGKLATIKTQASLETASSTPATPTTTLKHVTAQSLAANAAATQNKKVANVCVVRPQLQQQQQQQHQHVITSSCASLEGELKSISPPPLYTPTPSLWQTPLLIEAPQPVNHTPAPTSISPQNSPLPSSPPTLCSASAATAGNSVGQNLGSTTLSMPTTSTTPTAMAKVAPIVVHAPPSPAISPPASSTTMMMTTTMTTNSLTSCLPPSKFHNTTLAQHLQKVECLKKPKKSVQPMAIPPPPQFCEDLKGVGAGGKVHHGKTSVDHIVVDGDKTMKSCIHSESEELNEIPVNVIFRMALMPQQQQQQQQPQSPPQLNEIKSQKHTNTKIIATIPANKTISPSLATSSPPQTKSNVNRKVTTTTSPASRITNVQVISTSSRQQQLQSQQQQPSKSKQLPAAREQQNGDHQQNEIENSEPPPTPPVDNPEKPLTKIKNSKSNTTSSASTRKYMSNKTAGSSSHFSLPYFYANEALATSCNASKGAVAVVRLSHNHEDEELSADLSHLASPIDLPYCLQNYWFNSYEWRQPLVAADKVLNRSAVREERIASYKQQLRRQAMQLLSTRSLQKLPFHAARRRLVCVDRLLRKYYKQNEKGLPANVKCCSFNGCNDNSLEMATHCQKHIVLSAGKEIFLPCTAKFADNTQCRVPVFDITHDLPLCLEHARKRDAYNRLVYEQKPRKLSTNAAASIFITEAAAKGVTVAATKKQKTLTMGYKRTISVAVNQQPTQGRKRKPGTGNPVGRPLKRPKKLNEQLSNSAAVTGATTVITSTTAPTQHMPRLTSTNGLKRNGSTTSLESIASNSQHSTMSSSTSQQQQQPQFYTNMATNGSSPTAAGQTALPPPALAPLSTGFMANNSLPQHLFSFGHDNAGHHINNKHSSTISPTTEFKDFISNLTFAPQKTTASSAATVASYPTMESTDANFVNTNSNSNFTSSGMGSTTSLPTADDFLTQDMLSICENSSASSVDTGLGGLSDPELMLGGPDGDDMPLGDTHLLEEHDLANVLNSLPEDAFKELFATVHQDESDEIERAIELADKHLKTLQQTIGSELGDFLDFSDDMLMDSNDMCNVATVGAPNGILDNAGTLFNGIAAAAASASVVNMNAAAGVAVSKDIRGLVQT</sequence>
<dbReference type="VEuPathDB" id="VectorBase:SCAU014276"/>
<name>A0A1I8Q681_STOCA</name>
<feature type="compositionally biased region" description="Polar residues" evidence="3">
    <location>
        <begin position="436"/>
        <end position="474"/>
    </location>
</feature>
<dbReference type="InterPro" id="IPR025927">
    <property type="entry name" value="Znf_KANL2-like"/>
</dbReference>
<feature type="region of interest" description="Disordered" evidence="3">
    <location>
        <begin position="436"/>
        <end position="552"/>
    </location>
</feature>
<dbReference type="STRING" id="35570.A0A1I8Q681"/>
<keyword evidence="6" id="KW-1185">Reference proteome</keyword>
<dbReference type="GO" id="GO:0005634">
    <property type="term" value="C:nucleus"/>
    <property type="evidence" value="ECO:0007669"/>
    <property type="project" value="UniProtKB-SubCell"/>
</dbReference>
<dbReference type="AlphaFoldDB" id="A0A1I8Q681"/>
<feature type="compositionally biased region" description="Polar residues" evidence="3">
    <location>
        <begin position="877"/>
        <end position="896"/>
    </location>
</feature>
<evidence type="ECO:0000256" key="3">
    <source>
        <dbReference type="SAM" id="MobiDB-lite"/>
    </source>
</evidence>
<feature type="domain" description="KANL2-like probable zinc-finger" evidence="4">
    <location>
        <begin position="699"/>
        <end position="760"/>
    </location>
</feature>
<protein>
    <recommendedName>
        <fullName evidence="4">KANL2-like probable zinc-finger domain-containing protein</fullName>
    </recommendedName>
</protein>
<evidence type="ECO:0000259" key="4">
    <source>
        <dbReference type="Pfam" id="PF13891"/>
    </source>
</evidence>
<dbReference type="EnsemblMetazoa" id="SCAU014276-RA">
    <property type="protein sequence ID" value="SCAU014276-PA"/>
    <property type="gene ID" value="SCAU014276"/>
</dbReference>
<feature type="region of interest" description="Disordered" evidence="3">
    <location>
        <begin position="819"/>
        <end position="938"/>
    </location>
</feature>
<dbReference type="KEGG" id="scac:106093528"/>
<comment type="subcellular location">
    <subcellularLocation>
        <location evidence="1">Nucleus</location>
    </subcellularLocation>
</comment>
<reference evidence="5" key="2">
    <citation type="submission" date="2020-05" db="UniProtKB">
        <authorList>
            <consortium name="EnsemblMetazoa"/>
        </authorList>
    </citation>
    <scope>IDENTIFICATION</scope>
    <source>
        <strain evidence="5">USDA</strain>
    </source>
</reference>
<feature type="region of interest" description="Disordered" evidence="3">
    <location>
        <begin position="204"/>
        <end position="235"/>
    </location>
</feature>
<feature type="compositionally biased region" description="Low complexity" evidence="3">
    <location>
        <begin position="854"/>
        <end position="871"/>
    </location>
</feature>
<evidence type="ECO:0000256" key="2">
    <source>
        <dbReference type="ARBA" id="ARBA00023242"/>
    </source>
</evidence>
<gene>
    <name evidence="5" type="primary">106093528</name>
</gene>
<feature type="compositionally biased region" description="Low complexity" evidence="3">
    <location>
        <begin position="897"/>
        <end position="916"/>
    </location>
</feature>
<feature type="compositionally biased region" description="Polar residues" evidence="3">
    <location>
        <begin position="917"/>
        <end position="927"/>
    </location>
</feature>
<evidence type="ECO:0000313" key="5">
    <source>
        <dbReference type="EnsemblMetazoa" id="SCAU014276-PC"/>
    </source>
</evidence>
<dbReference type="Pfam" id="PF13891">
    <property type="entry name" value="zf-C3HC3H_KANSL2"/>
    <property type="match status" value="1"/>
</dbReference>
<reference evidence="6" key="1">
    <citation type="submission" date="2015-05" db="EMBL/GenBank/DDBJ databases">
        <authorList>
            <person name="Wilson R.K."/>
            <person name="Warren W.C."/>
            <person name="Olafson P."/>
        </authorList>
    </citation>
    <scope>NUCLEOTIDE SEQUENCE [LARGE SCALE GENOMIC DNA]</scope>
    <source>
        <strain evidence="6">USDA</strain>
    </source>
</reference>